<dbReference type="InterPro" id="IPR029068">
    <property type="entry name" value="Glyas_Bleomycin-R_OHBP_Dase"/>
</dbReference>
<dbReference type="Proteomes" id="UP001519654">
    <property type="component" value="Unassembled WGS sequence"/>
</dbReference>
<keyword evidence="3" id="KW-1185">Reference proteome</keyword>
<dbReference type="SUPFAM" id="SSF54593">
    <property type="entry name" value="Glyoxalase/Bleomycin resistance protein/Dihydroxybiphenyl dioxygenase"/>
    <property type="match status" value="1"/>
</dbReference>
<dbReference type="EMBL" id="JAHKKG010000005">
    <property type="protein sequence ID" value="MBU2665592.1"/>
    <property type="molecule type" value="Genomic_DNA"/>
</dbReference>
<feature type="domain" description="VOC" evidence="1">
    <location>
        <begin position="46"/>
        <end position="155"/>
    </location>
</feature>
<organism evidence="2 3">
    <name type="scientific">Paractinoplanes bogorensis</name>
    <dbReference type="NCBI Taxonomy" id="1610840"/>
    <lineage>
        <taxon>Bacteria</taxon>
        <taxon>Bacillati</taxon>
        <taxon>Actinomycetota</taxon>
        <taxon>Actinomycetes</taxon>
        <taxon>Micromonosporales</taxon>
        <taxon>Micromonosporaceae</taxon>
        <taxon>Paractinoplanes</taxon>
    </lineage>
</organism>
<protein>
    <recommendedName>
        <fullName evidence="1">VOC domain-containing protein</fullName>
    </recommendedName>
</protein>
<dbReference type="InterPro" id="IPR037523">
    <property type="entry name" value="VOC_core"/>
</dbReference>
<sequence>MTELTPEQFAAQQRKLEARRAAQEQGLARLATPRRHGDVPGGAVVPLSTVPIMRCSDLERTIAFYESMGFASDRLPGYVVFAAGDVELHLSRTGTVVGPGACLIHVGDAEATRAALAGRGVRQLSDLESDGRPGAGIRSFTVQDPDGNEIRFACPWL</sequence>
<dbReference type="Pfam" id="PF00903">
    <property type="entry name" value="Glyoxalase"/>
    <property type="match status" value="1"/>
</dbReference>
<evidence type="ECO:0000313" key="3">
    <source>
        <dbReference type="Proteomes" id="UP001519654"/>
    </source>
</evidence>
<comment type="caution">
    <text evidence="2">The sequence shown here is derived from an EMBL/GenBank/DDBJ whole genome shotgun (WGS) entry which is preliminary data.</text>
</comment>
<evidence type="ECO:0000313" key="2">
    <source>
        <dbReference type="EMBL" id="MBU2665592.1"/>
    </source>
</evidence>
<reference evidence="2 3" key="1">
    <citation type="submission" date="2021-06" db="EMBL/GenBank/DDBJ databases">
        <title>Actinoplanes lichenicola sp. nov., and Actinoplanes ovalisporus sp. nov., isolated from lichen in Thailand.</title>
        <authorList>
            <person name="Saeng-In P."/>
            <person name="Kanchanasin P."/>
            <person name="Yuki M."/>
            <person name="Kudo T."/>
            <person name="Ohkuma M."/>
            <person name="Phongsopitanun W."/>
            <person name="Tanasupawat S."/>
        </authorList>
    </citation>
    <scope>NUCLEOTIDE SEQUENCE [LARGE SCALE GENOMIC DNA]</scope>
    <source>
        <strain evidence="2 3">NBRC 110975</strain>
    </source>
</reference>
<proteinExistence type="predicted"/>
<gene>
    <name evidence="2" type="ORF">KOI35_18950</name>
</gene>
<dbReference type="InterPro" id="IPR004360">
    <property type="entry name" value="Glyas_Fos-R_dOase_dom"/>
</dbReference>
<dbReference type="RefSeq" id="WP_215788778.1">
    <property type="nucleotide sequence ID" value="NZ_JAHKKG010000005.1"/>
</dbReference>
<accession>A0ABS5YQ61</accession>
<name>A0ABS5YQ61_9ACTN</name>
<evidence type="ECO:0000259" key="1">
    <source>
        <dbReference type="PROSITE" id="PS51819"/>
    </source>
</evidence>
<dbReference type="PROSITE" id="PS51819">
    <property type="entry name" value="VOC"/>
    <property type="match status" value="1"/>
</dbReference>
<dbReference type="Gene3D" id="3.10.180.10">
    <property type="entry name" value="2,3-Dihydroxybiphenyl 1,2-Dioxygenase, domain 1"/>
    <property type="match status" value="1"/>
</dbReference>